<evidence type="ECO:0000313" key="9">
    <source>
        <dbReference type="Proteomes" id="UP000502179"/>
    </source>
</evidence>
<dbReference type="InterPro" id="IPR003400">
    <property type="entry name" value="ExbD"/>
</dbReference>
<dbReference type="PANTHER" id="PTHR30558:SF3">
    <property type="entry name" value="BIOPOLYMER TRANSPORT PROTEIN EXBD-RELATED"/>
    <property type="match status" value="1"/>
</dbReference>
<accession>A0A6G7PYS1</accession>
<comment type="subcellular location">
    <subcellularLocation>
        <location evidence="1">Cell membrane</location>
        <topology evidence="1">Single-pass membrane protein</topology>
    </subcellularLocation>
    <subcellularLocation>
        <location evidence="7">Cell membrane</location>
        <topology evidence="7">Single-pass type II membrane protein</topology>
    </subcellularLocation>
</comment>
<sequence length="136" mass="15685">MIRRRPSYRRLPEIQMPLTALIDIVFLLLIYFLLTANFLTQEGINIKLPRAHSSSPQLDRPVTIFVDQSGRLFWKKEPVTEAELLERLKRALSRSPDRAVIIKADRDVLLERAVKAMDLARAAGARRLLLATERPR</sequence>
<keyword evidence="3" id="KW-1003">Cell membrane</keyword>
<dbReference type="Pfam" id="PF02472">
    <property type="entry name" value="ExbD"/>
    <property type="match status" value="1"/>
</dbReference>
<proteinExistence type="inferred from homology"/>
<dbReference type="GO" id="GO:0022857">
    <property type="term" value="F:transmembrane transporter activity"/>
    <property type="evidence" value="ECO:0007669"/>
    <property type="project" value="InterPro"/>
</dbReference>
<keyword evidence="7" id="KW-0653">Protein transport</keyword>
<comment type="similarity">
    <text evidence="2 7">Belongs to the ExbD/TolR family.</text>
</comment>
<dbReference type="Gene3D" id="3.30.420.270">
    <property type="match status" value="1"/>
</dbReference>
<name>A0A6G7PYS1_9BACT</name>
<dbReference type="PANTHER" id="PTHR30558">
    <property type="entry name" value="EXBD MEMBRANE COMPONENT OF PMF-DRIVEN MACROMOLECULE IMPORT SYSTEM"/>
    <property type="match status" value="1"/>
</dbReference>
<keyword evidence="7" id="KW-0813">Transport</keyword>
<organism evidence="8 9">
    <name type="scientific">Thermosulfuriphilus ammonigenes</name>
    <dbReference type="NCBI Taxonomy" id="1936021"/>
    <lineage>
        <taxon>Bacteria</taxon>
        <taxon>Pseudomonadati</taxon>
        <taxon>Thermodesulfobacteriota</taxon>
        <taxon>Thermodesulfobacteria</taxon>
        <taxon>Thermodesulfobacteriales</taxon>
        <taxon>Thermodesulfobacteriaceae</taxon>
        <taxon>Thermosulfuriphilus</taxon>
    </lineage>
</organism>
<gene>
    <name evidence="8" type="ORF">G4V39_10595</name>
</gene>
<dbReference type="GO" id="GO:0015031">
    <property type="term" value="P:protein transport"/>
    <property type="evidence" value="ECO:0007669"/>
    <property type="project" value="UniProtKB-KW"/>
</dbReference>
<dbReference type="AlphaFoldDB" id="A0A6G7PYS1"/>
<evidence type="ECO:0000256" key="5">
    <source>
        <dbReference type="ARBA" id="ARBA00022989"/>
    </source>
</evidence>
<dbReference type="RefSeq" id="WP_166032912.1">
    <property type="nucleotide sequence ID" value="NZ_CP048877.1"/>
</dbReference>
<evidence type="ECO:0000256" key="1">
    <source>
        <dbReference type="ARBA" id="ARBA00004162"/>
    </source>
</evidence>
<keyword evidence="4 7" id="KW-0812">Transmembrane</keyword>
<evidence type="ECO:0000256" key="4">
    <source>
        <dbReference type="ARBA" id="ARBA00022692"/>
    </source>
</evidence>
<keyword evidence="9" id="KW-1185">Reference proteome</keyword>
<evidence type="ECO:0000256" key="7">
    <source>
        <dbReference type="RuleBase" id="RU003879"/>
    </source>
</evidence>
<evidence type="ECO:0000256" key="3">
    <source>
        <dbReference type="ARBA" id="ARBA00022475"/>
    </source>
</evidence>
<reference evidence="8 9" key="1">
    <citation type="submission" date="2020-02" db="EMBL/GenBank/DDBJ databases">
        <title>Genome analysis of Thermosulfuriphilus ammonigenes ST65T, an anaerobic thermophilic chemolithoautotrophic bacterium isolated from a deep-sea hydrothermal vent.</title>
        <authorList>
            <person name="Slobodkina G."/>
            <person name="Allioux M."/>
            <person name="Merkel A."/>
            <person name="Alain K."/>
            <person name="Jebbar M."/>
            <person name="Slobodkin A."/>
        </authorList>
    </citation>
    <scope>NUCLEOTIDE SEQUENCE [LARGE SCALE GENOMIC DNA]</scope>
    <source>
        <strain evidence="8 9">ST65</strain>
    </source>
</reference>
<evidence type="ECO:0000313" key="8">
    <source>
        <dbReference type="EMBL" id="QIJ72696.1"/>
    </source>
</evidence>
<protein>
    <submittedName>
        <fullName evidence="8">Biopolymer transporter ExbD</fullName>
    </submittedName>
</protein>
<keyword evidence="5" id="KW-1133">Transmembrane helix</keyword>
<dbReference type="Proteomes" id="UP000502179">
    <property type="component" value="Chromosome"/>
</dbReference>
<dbReference type="GO" id="GO:0005886">
    <property type="term" value="C:plasma membrane"/>
    <property type="evidence" value="ECO:0007669"/>
    <property type="project" value="UniProtKB-SubCell"/>
</dbReference>
<keyword evidence="6" id="KW-0472">Membrane</keyword>
<evidence type="ECO:0000256" key="2">
    <source>
        <dbReference type="ARBA" id="ARBA00005811"/>
    </source>
</evidence>
<dbReference type="EMBL" id="CP048877">
    <property type="protein sequence ID" value="QIJ72696.1"/>
    <property type="molecule type" value="Genomic_DNA"/>
</dbReference>
<evidence type="ECO:0000256" key="6">
    <source>
        <dbReference type="ARBA" id="ARBA00023136"/>
    </source>
</evidence>
<dbReference type="KEGG" id="tav:G4V39_10595"/>